<sequence>MQEPTGSGKEGKVAEARVKKLRAVSTGNEELDLKLPGGLPYPSLIVVEGDHGTGKSILVQQFVYGMLREGFKVVVFTTETSIKDYVYKMEGLSFKVTKYFLAGTLKVYSTQMPGISWSKTSAKRLLPTISEWAVENASRFDALAIDSLTHLAACTTPTKVLDFFNKARYLTDAGKMVLVTLHENALHEDLATRVKAMCDGYIRLKVASIGGRTVKVTEIVKLNGAPRAFEPTISFDVDPAFGVKVVPITLARA</sequence>
<dbReference type="PANTHER" id="PTHR43637:SF3">
    <property type="entry name" value="FLAGELLA-RELATED PROTEIN H-RELATED"/>
    <property type="match status" value="1"/>
</dbReference>
<keyword evidence="1" id="KW-0547">Nucleotide-binding</keyword>
<dbReference type="InterPro" id="IPR014774">
    <property type="entry name" value="KaiC-like_dom"/>
</dbReference>
<dbReference type="InterPro" id="IPR027417">
    <property type="entry name" value="P-loop_NTPase"/>
</dbReference>
<dbReference type="AlphaFoldDB" id="A0A7J3ZLQ0"/>
<keyword evidence="2" id="KW-0067">ATP-binding</keyword>
<evidence type="ECO:0000256" key="1">
    <source>
        <dbReference type="ARBA" id="ARBA00022741"/>
    </source>
</evidence>
<dbReference type="SUPFAM" id="SSF52540">
    <property type="entry name" value="P-loop containing nucleoside triphosphate hydrolases"/>
    <property type="match status" value="1"/>
</dbReference>
<feature type="domain" description="KaiC-like" evidence="3">
    <location>
        <begin position="24"/>
        <end position="247"/>
    </location>
</feature>
<name>A0A7J3ZLQ0_9CREN</name>
<dbReference type="EMBL" id="DRZC01000080">
    <property type="protein sequence ID" value="HHQ81021.1"/>
    <property type="molecule type" value="Genomic_DNA"/>
</dbReference>
<evidence type="ECO:0000256" key="2">
    <source>
        <dbReference type="ARBA" id="ARBA00022840"/>
    </source>
</evidence>
<dbReference type="GO" id="GO:0005524">
    <property type="term" value="F:ATP binding"/>
    <property type="evidence" value="ECO:0007669"/>
    <property type="project" value="UniProtKB-KW"/>
</dbReference>
<dbReference type="NCBIfam" id="NF004723">
    <property type="entry name" value="PRK06067.1"/>
    <property type="match status" value="1"/>
</dbReference>
<reference evidence="4" key="1">
    <citation type="journal article" date="2020" name="mSystems">
        <title>Genome- and Community-Level Interaction Insights into Carbon Utilization and Element Cycling Functions of Hydrothermarchaeota in Hydrothermal Sediment.</title>
        <authorList>
            <person name="Zhou Z."/>
            <person name="Liu Y."/>
            <person name="Xu W."/>
            <person name="Pan J."/>
            <person name="Luo Z.H."/>
            <person name="Li M."/>
        </authorList>
    </citation>
    <scope>NUCLEOTIDE SEQUENCE [LARGE SCALE GENOMIC DNA]</scope>
    <source>
        <strain evidence="4">SpSt-1116</strain>
    </source>
</reference>
<proteinExistence type="predicted"/>
<accession>A0A7J3ZLQ0</accession>
<protein>
    <recommendedName>
        <fullName evidence="3">KaiC-like domain-containing protein</fullName>
    </recommendedName>
</protein>
<comment type="caution">
    <text evidence="4">The sequence shown here is derived from an EMBL/GenBank/DDBJ whole genome shotgun (WGS) entry which is preliminary data.</text>
</comment>
<dbReference type="PANTHER" id="PTHR43637">
    <property type="entry name" value="UPF0273 PROTEIN TM_0370"/>
    <property type="match status" value="1"/>
</dbReference>
<evidence type="ECO:0000259" key="3">
    <source>
        <dbReference type="Pfam" id="PF06745"/>
    </source>
</evidence>
<gene>
    <name evidence="4" type="ORF">ENM78_06200</name>
</gene>
<evidence type="ECO:0000313" key="4">
    <source>
        <dbReference type="EMBL" id="HHQ81021.1"/>
    </source>
</evidence>
<dbReference type="Pfam" id="PF06745">
    <property type="entry name" value="ATPase"/>
    <property type="match status" value="1"/>
</dbReference>
<dbReference type="Gene3D" id="3.40.50.300">
    <property type="entry name" value="P-loop containing nucleotide triphosphate hydrolases"/>
    <property type="match status" value="1"/>
</dbReference>
<organism evidence="4">
    <name type="scientific">Fervidicoccus fontis</name>
    <dbReference type="NCBI Taxonomy" id="683846"/>
    <lineage>
        <taxon>Archaea</taxon>
        <taxon>Thermoproteota</taxon>
        <taxon>Thermoprotei</taxon>
        <taxon>Fervidicoccales</taxon>
        <taxon>Fervidicoccaceae</taxon>
        <taxon>Fervidicoccus</taxon>
    </lineage>
</organism>